<protein>
    <submittedName>
        <fullName evidence="3">Methyl-accepting chemotaxis protein</fullName>
    </submittedName>
</protein>
<proteinExistence type="predicted"/>
<sequence>MAEIERLENAVTHGNLGARAEAIGANAQTAAILAAVNRLLDSATRPVNTMAEQVRIMSDQHDKGDIDVVMPPHLFQGAYAVMAQDINDMVAGHIAVKKKAMACVKAFGEGDFDAPLEQFPGKKAFINDTIETLRANLRGLISELNYMSAEHDKGDIDVAVRADKFKGDFATVAQGINDMVAGHIAVKKKAMACVKAFGEGDFDAPLEQFPGKKAFIN</sequence>
<evidence type="ECO:0000259" key="1">
    <source>
        <dbReference type="Pfam" id="PF18575"/>
    </source>
</evidence>
<feature type="domain" description="McpB second HAMP" evidence="2">
    <location>
        <begin position="54"/>
        <end position="91"/>
    </location>
</feature>
<accession>A0ABW9XCZ1</accession>
<feature type="domain" description="McpB second HAMP" evidence="2">
    <location>
        <begin position="144"/>
        <end position="181"/>
    </location>
</feature>
<name>A0ABW9XCZ1_9SPHN</name>
<evidence type="ECO:0000313" key="4">
    <source>
        <dbReference type="Proteomes" id="UP000753724"/>
    </source>
</evidence>
<organism evidence="3 4">
    <name type="scientific">Novosphingobium ovatum</name>
    <dbReference type="NCBI Taxonomy" id="1908523"/>
    <lineage>
        <taxon>Bacteria</taxon>
        <taxon>Pseudomonadati</taxon>
        <taxon>Pseudomonadota</taxon>
        <taxon>Alphaproteobacteria</taxon>
        <taxon>Sphingomonadales</taxon>
        <taxon>Sphingomonadaceae</taxon>
        <taxon>Novosphingobium</taxon>
    </lineage>
</organism>
<evidence type="ECO:0000313" key="3">
    <source>
        <dbReference type="EMBL" id="NBC36411.1"/>
    </source>
</evidence>
<evidence type="ECO:0000259" key="2">
    <source>
        <dbReference type="Pfam" id="PF21927"/>
    </source>
</evidence>
<reference evidence="4" key="1">
    <citation type="submission" date="2020-01" db="EMBL/GenBank/DDBJ databases">
        <title>Sphingomonas sp. strain CSW-10.</title>
        <authorList>
            <person name="Chen W.-M."/>
        </authorList>
    </citation>
    <scope>NUCLEOTIDE SEQUENCE [LARGE SCALE GENOMIC DNA]</scope>
    <source>
        <strain evidence="4">FSY-8</strain>
    </source>
</reference>
<keyword evidence="4" id="KW-1185">Reference proteome</keyword>
<comment type="caution">
    <text evidence="3">The sequence shown here is derived from an EMBL/GenBank/DDBJ whole genome shotgun (WGS) entry which is preliminary data.</text>
</comment>
<dbReference type="CDD" id="cd17527">
    <property type="entry name" value="HAMP_II"/>
    <property type="match status" value="2"/>
</dbReference>
<feature type="non-terminal residue" evidence="3">
    <location>
        <position position="217"/>
    </location>
</feature>
<gene>
    <name evidence="3" type="ORF">GTZ99_07575</name>
</gene>
<dbReference type="Proteomes" id="UP000753724">
    <property type="component" value="Unassembled WGS sequence"/>
</dbReference>
<dbReference type="EMBL" id="JAAAPO010000002">
    <property type="protein sequence ID" value="NBC36411.1"/>
    <property type="molecule type" value="Genomic_DNA"/>
</dbReference>
<dbReference type="Gene3D" id="1.20.120.1530">
    <property type="match status" value="3"/>
</dbReference>
<dbReference type="CDD" id="cd17528">
    <property type="entry name" value="HAMP_III"/>
    <property type="match status" value="2"/>
</dbReference>
<feature type="domain" description="McpB third HAMP" evidence="1">
    <location>
        <begin position="186"/>
        <end position="217"/>
    </location>
</feature>
<feature type="domain" description="McpB third HAMP" evidence="1">
    <location>
        <begin position="96"/>
        <end position="138"/>
    </location>
</feature>
<dbReference type="InterPro" id="IPR041395">
    <property type="entry name" value="McpB_HAMP_3rd"/>
</dbReference>
<dbReference type="Pfam" id="PF21927">
    <property type="entry name" value="McpB_HAMP_2"/>
    <property type="match status" value="2"/>
</dbReference>
<dbReference type="InterPro" id="IPR054421">
    <property type="entry name" value="McpB_HAMP_2nd"/>
</dbReference>
<dbReference type="Pfam" id="PF18575">
    <property type="entry name" value="HAMP_N3"/>
    <property type="match status" value="2"/>
</dbReference>